<sequence>LGGLIGLSERGLYRYVRELRRLDFPIISEDCGYALDNEGIIAGMKLGVKGEPEDKLGVKDDPEEKIPFLPCVIYVELGEGSAARVNYELVDGSLAPPEFQGINLEQMNTLQVNLIASGVKVEAIQADQGMGSVLVRWR</sequence>
<accession>A0A0F9H8H7</accession>
<protein>
    <submittedName>
        <fullName evidence="1">Uncharacterized protein</fullName>
    </submittedName>
</protein>
<comment type="caution">
    <text evidence="1">The sequence shown here is derived from an EMBL/GenBank/DDBJ whole genome shotgun (WGS) entry which is preliminary data.</text>
</comment>
<name>A0A0F9H8H7_9ZZZZ</name>
<dbReference type="AlphaFoldDB" id="A0A0F9H8H7"/>
<proteinExistence type="predicted"/>
<organism evidence="1">
    <name type="scientific">marine sediment metagenome</name>
    <dbReference type="NCBI Taxonomy" id="412755"/>
    <lineage>
        <taxon>unclassified sequences</taxon>
        <taxon>metagenomes</taxon>
        <taxon>ecological metagenomes</taxon>
    </lineage>
</organism>
<evidence type="ECO:0000313" key="1">
    <source>
        <dbReference type="EMBL" id="KKL71462.1"/>
    </source>
</evidence>
<dbReference type="EMBL" id="LAZR01025586">
    <property type="protein sequence ID" value="KKL71462.1"/>
    <property type="molecule type" value="Genomic_DNA"/>
</dbReference>
<gene>
    <name evidence="1" type="ORF">LCGC14_2094690</name>
</gene>
<reference evidence="1" key="1">
    <citation type="journal article" date="2015" name="Nature">
        <title>Complex archaea that bridge the gap between prokaryotes and eukaryotes.</title>
        <authorList>
            <person name="Spang A."/>
            <person name="Saw J.H."/>
            <person name="Jorgensen S.L."/>
            <person name="Zaremba-Niedzwiedzka K."/>
            <person name="Martijn J."/>
            <person name="Lind A.E."/>
            <person name="van Eijk R."/>
            <person name="Schleper C."/>
            <person name="Guy L."/>
            <person name="Ettema T.J."/>
        </authorList>
    </citation>
    <scope>NUCLEOTIDE SEQUENCE</scope>
</reference>
<feature type="non-terminal residue" evidence="1">
    <location>
        <position position="1"/>
    </location>
</feature>